<evidence type="ECO:0000256" key="4">
    <source>
        <dbReference type="ARBA" id="ARBA00038182"/>
    </source>
</evidence>
<evidence type="ECO:0000256" key="12">
    <source>
        <dbReference type="ARBA" id="ARBA00052335"/>
    </source>
</evidence>
<comment type="catalytic activity">
    <reaction evidence="9">
        <text>dopamine + acetyl-CoA = N-acetyldopamine + CoA + H(+)</text>
        <dbReference type="Rhea" id="RHEA:51388"/>
        <dbReference type="ChEBI" id="CHEBI:15378"/>
        <dbReference type="ChEBI" id="CHEBI:57287"/>
        <dbReference type="ChEBI" id="CHEBI:57288"/>
        <dbReference type="ChEBI" id="CHEBI:59905"/>
        <dbReference type="ChEBI" id="CHEBI:125678"/>
    </reaction>
    <physiologicalReaction direction="left-to-right" evidence="9">
        <dbReference type="Rhea" id="RHEA:51389"/>
    </physiologicalReaction>
</comment>
<comment type="similarity">
    <text evidence="4">Belongs to the acetyltransferase family. AANAT subfamily.</text>
</comment>
<dbReference type="InterPro" id="IPR016181">
    <property type="entry name" value="Acyl_CoA_acyltransferase"/>
</dbReference>
<organism evidence="15 16">
    <name type="scientific">Glossina brevipalpis</name>
    <dbReference type="NCBI Taxonomy" id="37001"/>
    <lineage>
        <taxon>Eukaryota</taxon>
        <taxon>Metazoa</taxon>
        <taxon>Ecdysozoa</taxon>
        <taxon>Arthropoda</taxon>
        <taxon>Hexapoda</taxon>
        <taxon>Insecta</taxon>
        <taxon>Pterygota</taxon>
        <taxon>Neoptera</taxon>
        <taxon>Endopterygota</taxon>
        <taxon>Diptera</taxon>
        <taxon>Brachycera</taxon>
        <taxon>Muscomorpha</taxon>
        <taxon>Hippoboscoidea</taxon>
        <taxon>Glossinidae</taxon>
        <taxon>Glossina</taxon>
    </lineage>
</organism>
<dbReference type="CDD" id="cd04301">
    <property type="entry name" value="NAT_SF"/>
    <property type="match status" value="1"/>
</dbReference>
<dbReference type="EC" id="2.3.1.87" evidence="5"/>
<sequence length="243" mass="28562">MFSVSRIKQFNVGVCFISRYCTVAKRPEIKLQYRLVPEDCYNAVMKHLRQNYFVEEPISKSVRLYKCGSTHKEIEKLCLQVLRNNLSIMALNEKDELAGVVLNSPLTRDDFKKAKWELESNRDETFKKILNFFYKFNTKTDMFNYFKVNKIFNANVVSVDGNFRGKGVSKNLLKYSEQLAKEQGFKVMKAEATGIFSQKIFKTAGFKLFHEQFYNRYVDEYDEPILPVELPDTKIQLVYKLLK</sequence>
<dbReference type="EnsemblMetazoa" id="GBRI035469-RA">
    <property type="protein sequence ID" value="GBRI035469-PA"/>
    <property type="gene ID" value="GBRI035469"/>
</dbReference>
<comment type="catalytic activity">
    <reaction evidence="11">
        <text>serotonin + hexadecanoyl-CoA = N-hexadecanoyl-serotonin + CoA + H(+)</text>
        <dbReference type="Rhea" id="RHEA:51384"/>
        <dbReference type="ChEBI" id="CHEBI:15378"/>
        <dbReference type="ChEBI" id="CHEBI:57287"/>
        <dbReference type="ChEBI" id="CHEBI:57379"/>
        <dbReference type="ChEBI" id="CHEBI:134059"/>
        <dbReference type="ChEBI" id="CHEBI:350546"/>
    </reaction>
    <physiologicalReaction direction="left-to-right" evidence="11">
        <dbReference type="Rhea" id="RHEA:51385"/>
    </physiologicalReaction>
</comment>
<evidence type="ECO:0000256" key="13">
    <source>
        <dbReference type="ARBA" id="ARBA00052491"/>
    </source>
</evidence>
<evidence type="ECO:0000256" key="3">
    <source>
        <dbReference type="ARBA" id="ARBA00037926"/>
    </source>
</evidence>
<evidence type="ECO:0000256" key="2">
    <source>
        <dbReference type="ARBA" id="ARBA00023315"/>
    </source>
</evidence>
<reference evidence="16" key="1">
    <citation type="submission" date="2014-03" db="EMBL/GenBank/DDBJ databases">
        <authorList>
            <person name="Aksoy S."/>
            <person name="Warren W."/>
            <person name="Wilson R.K."/>
        </authorList>
    </citation>
    <scope>NUCLEOTIDE SEQUENCE [LARGE SCALE GENOMIC DNA]</scope>
    <source>
        <strain evidence="16">IAEA</strain>
    </source>
</reference>
<accession>A0A1A9WWY6</accession>
<keyword evidence="2" id="KW-0012">Acyltransferase</keyword>
<comment type="catalytic activity">
    <reaction evidence="8">
        <text>serotonin + (5Z,8Z,11Z,14Z)-eicosatetraenoyl-CoA = N-[(5Z,8Z,11Z,14Z)-eicosatetraenoyl]-serotonin + CoA + H(+)</text>
        <dbReference type="Rhea" id="RHEA:51396"/>
        <dbReference type="ChEBI" id="CHEBI:15378"/>
        <dbReference type="ChEBI" id="CHEBI:57287"/>
        <dbReference type="ChEBI" id="CHEBI:57368"/>
        <dbReference type="ChEBI" id="CHEBI:132255"/>
        <dbReference type="ChEBI" id="CHEBI:350546"/>
    </reaction>
    <physiologicalReaction direction="left-to-right" evidence="8">
        <dbReference type="Rhea" id="RHEA:51397"/>
    </physiologicalReaction>
</comment>
<dbReference type="FunFam" id="3.40.630.30:FF:000046">
    <property type="entry name" value="Dopamine N-acetyltransferase"/>
    <property type="match status" value="1"/>
</dbReference>
<comment type="catalytic activity">
    <reaction evidence="13">
        <text>serotonin + acetyl-CoA = N-acetylserotonin + CoA + H(+)</text>
        <dbReference type="Rhea" id="RHEA:25217"/>
        <dbReference type="ChEBI" id="CHEBI:15378"/>
        <dbReference type="ChEBI" id="CHEBI:17697"/>
        <dbReference type="ChEBI" id="CHEBI:57287"/>
        <dbReference type="ChEBI" id="CHEBI:57288"/>
        <dbReference type="ChEBI" id="CHEBI:350546"/>
        <dbReference type="EC" id="2.3.1.87"/>
    </reaction>
    <physiologicalReaction direction="left-to-right" evidence="13">
        <dbReference type="Rhea" id="RHEA:25218"/>
    </physiologicalReaction>
</comment>
<evidence type="ECO:0000256" key="7">
    <source>
        <dbReference type="ARBA" id="ARBA00050849"/>
    </source>
</evidence>
<evidence type="ECO:0000313" key="15">
    <source>
        <dbReference type="EnsemblMetazoa" id="GBRI035469-PA"/>
    </source>
</evidence>
<evidence type="ECO:0000256" key="8">
    <source>
        <dbReference type="ARBA" id="ARBA00051284"/>
    </source>
</evidence>
<feature type="domain" description="N-acetyltransferase" evidence="14">
    <location>
        <begin position="157"/>
        <end position="206"/>
    </location>
</feature>
<evidence type="ECO:0000256" key="5">
    <source>
        <dbReference type="ARBA" id="ARBA00039114"/>
    </source>
</evidence>
<evidence type="ECO:0000256" key="11">
    <source>
        <dbReference type="ARBA" id="ARBA00052178"/>
    </source>
</evidence>
<reference evidence="15" key="2">
    <citation type="submission" date="2020-05" db="UniProtKB">
        <authorList>
            <consortium name="EnsemblMetazoa"/>
        </authorList>
    </citation>
    <scope>IDENTIFICATION</scope>
    <source>
        <strain evidence="15">IAEA</strain>
    </source>
</reference>
<dbReference type="GO" id="GO:0004059">
    <property type="term" value="F:aralkylamine N-acetyltransferase activity"/>
    <property type="evidence" value="ECO:0007669"/>
    <property type="project" value="UniProtKB-EC"/>
</dbReference>
<evidence type="ECO:0000256" key="10">
    <source>
        <dbReference type="ARBA" id="ARBA00051823"/>
    </source>
</evidence>
<dbReference type="Proteomes" id="UP000091820">
    <property type="component" value="Unassembled WGS sequence"/>
</dbReference>
<proteinExistence type="inferred from homology"/>
<dbReference type="PANTHER" id="PTHR20905:SF32">
    <property type="entry name" value="ARYLALKYLAMINE N-ACETYLTRANSFERASE-LIKE 7, ISOFORM A"/>
    <property type="match status" value="1"/>
</dbReference>
<dbReference type="Gene3D" id="3.40.630.30">
    <property type="match status" value="1"/>
</dbReference>
<protein>
    <recommendedName>
        <fullName evidence="5">aralkylamine N-acetyltransferase</fullName>
        <ecNumber evidence="5">2.3.1.87</ecNumber>
    </recommendedName>
</protein>
<comment type="catalytic activity">
    <reaction evidence="6">
        <text>dopamine + (9Z)-octadecenoyl-CoA = N-(9Z-octadecanoyl)-dopamine + CoA + H(+)</text>
        <dbReference type="Rhea" id="RHEA:51380"/>
        <dbReference type="ChEBI" id="CHEBI:15378"/>
        <dbReference type="ChEBI" id="CHEBI:31883"/>
        <dbReference type="ChEBI" id="CHEBI:57287"/>
        <dbReference type="ChEBI" id="CHEBI:57387"/>
        <dbReference type="ChEBI" id="CHEBI:59905"/>
    </reaction>
    <physiologicalReaction direction="left-to-right" evidence="6">
        <dbReference type="Rhea" id="RHEA:51381"/>
    </physiologicalReaction>
</comment>
<dbReference type="STRING" id="37001.A0A1A9WWY6"/>
<evidence type="ECO:0000256" key="1">
    <source>
        <dbReference type="ARBA" id="ARBA00022679"/>
    </source>
</evidence>
<evidence type="ECO:0000256" key="9">
    <source>
        <dbReference type="ARBA" id="ARBA00051711"/>
    </source>
</evidence>
<evidence type="ECO:0000259" key="14">
    <source>
        <dbReference type="Pfam" id="PF00583"/>
    </source>
</evidence>
<evidence type="ECO:0000256" key="6">
    <source>
        <dbReference type="ARBA" id="ARBA00050189"/>
    </source>
</evidence>
<comment type="pathway">
    <text evidence="3">Aromatic compound metabolism; melatonin biosynthesis; melatonin from serotonin: step 1/2.</text>
</comment>
<comment type="catalytic activity">
    <reaction evidence="10">
        <text>serotonin + (9Z)-octadecenoyl-CoA = N-(9Z-octadecenoyl)-serotonin + CoA + H(+)</text>
        <dbReference type="Rhea" id="RHEA:51392"/>
        <dbReference type="ChEBI" id="CHEBI:15378"/>
        <dbReference type="ChEBI" id="CHEBI:57287"/>
        <dbReference type="ChEBI" id="CHEBI:57387"/>
        <dbReference type="ChEBI" id="CHEBI:134064"/>
        <dbReference type="ChEBI" id="CHEBI:350546"/>
    </reaction>
    <physiologicalReaction direction="left-to-right" evidence="10">
        <dbReference type="Rhea" id="RHEA:51393"/>
    </physiologicalReaction>
</comment>
<keyword evidence="16" id="KW-1185">Reference proteome</keyword>
<dbReference type="SUPFAM" id="SSF55729">
    <property type="entry name" value="Acyl-CoA N-acyltransferases (Nat)"/>
    <property type="match status" value="1"/>
</dbReference>
<dbReference type="VEuPathDB" id="VectorBase:GBRI035469"/>
<comment type="catalytic activity">
    <reaction evidence="12">
        <text>dopamine + hexadecanoyl-CoA = N-hexadecanoyl-dopamine + CoA + H(+)</text>
        <dbReference type="Rhea" id="RHEA:51376"/>
        <dbReference type="ChEBI" id="CHEBI:15378"/>
        <dbReference type="ChEBI" id="CHEBI:57287"/>
        <dbReference type="ChEBI" id="CHEBI:57379"/>
        <dbReference type="ChEBI" id="CHEBI:59905"/>
        <dbReference type="ChEBI" id="CHEBI:134058"/>
    </reaction>
    <physiologicalReaction direction="left-to-right" evidence="12">
        <dbReference type="Rhea" id="RHEA:51377"/>
    </physiologicalReaction>
</comment>
<keyword evidence="1" id="KW-0808">Transferase</keyword>
<comment type="catalytic activity">
    <reaction evidence="7">
        <text>serotonin + octadecanoyl-CoA = N-octadecanoyl-serotonin + CoA + H(+)</text>
        <dbReference type="Rhea" id="RHEA:51400"/>
        <dbReference type="ChEBI" id="CHEBI:15378"/>
        <dbReference type="ChEBI" id="CHEBI:57287"/>
        <dbReference type="ChEBI" id="CHEBI:57394"/>
        <dbReference type="ChEBI" id="CHEBI:134065"/>
        <dbReference type="ChEBI" id="CHEBI:350546"/>
    </reaction>
    <physiologicalReaction direction="left-to-right" evidence="7">
        <dbReference type="Rhea" id="RHEA:51401"/>
    </physiologicalReaction>
</comment>
<dbReference type="Pfam" id="PF00583">
    <property type="entry name" value="Acetyltransf_1"/>
    <property type="match status" value="1"/>
</dbReference>
<dbReference type="PANTHER" id="PTHR20905">
    <property type="entry name" value="N-ACETYLTRANSFERASE-RELATED"/>
    <property type="match status" value="1"/>
</dbReference>
<name>A0A1A9WWY6_9MUSC</name>
<evidence type="ECO:0000313" key="16">
    <source>
        <dbReference type="Proteomes" id="UP000091820"/>
    </source>
</evidence>
<dbReference type="InterPro" id="IPR000182">
    <property type="entry name" value="GNAT_dom"/>
</dbReference>
<dbReference type="AlphaFoldDB" id="A0A1A9WWY6"/>